<organism evidence="2 3">
    <name type="scientific">Aldrovandia affinis</name>
    <dbReference type="NCBI Taxonomy" id="143900"/>
    <lineage>
        <taxon>Eukaryota</taxon>
        <taxon>Metazoa</taxon>
        <taxon>Chordata</taxon>
        <taxon>Craniata</taxon>
        <taxon>Vertebrata</taxon>
        <taxon>Euteleostomi</taxon>
        <taxon>Actinopterygii</taxon>
        <taxon>Neopterygii</taxon>
        <taxon>Teleostei</taxon>
        <taxon>Notacanthiformes</taxon>
        <taxon>Halosauridae</taxon>
        <taxon>Aldrovandia</taxon>
    </lineage>
</organism>
<keyword evidence="3" id="KW-1185">Reference proteome</keyword>
<protein>
    <submittedName>
        <fullName evidence="2">Uncharacterized protein</fullName>
    </submittedName>
</protein>
<sequence>MLSEPALPKVEARGRERRQRRPGTAASLEGTARLPTGAKAGSLTETPARLLLLLARFFLEQLGQVAQIALGSCCRRTP</sequence>
<evidence type="ECO:0000313" key="3">
    <source>
        <dbReference type="Proteomes" id="UP001221898"/>
    </source>
</evidence>
<gene>
    <name evidence="2" type="ORF">AAFF_G00129470</name>
</gene>
<dbReference type="EMBL" id="JAINUG010000019">
    <property type="protein sequence ID" value="KAJ8412611.1"/>
    <property type="molecule type" value="Genomic_DNA"/>
</dbReference>
<comment type="caution">
    <text evidence="2">The sequence shown here is derived from an EMBL/GenBank/DDBJ whole genome shotgun (WGS) entry which is preliminary data.</text>
</comment>
<evidence type="ECO:0000313" key="2">
    <source>
        <dbReference type="EMBL" id="KAJ8412611.1"/>
    </source>
</evidence>
<name>A0AAD7T382_9TELE</name>
<dbReference type="Proteomes" id="UP001221898">
    <property type="component" value="Unassembled WGS sequence"/>
</dbReference>
<accession>A0AAD7T382</accession>
<reference evidence="2" key="1">
    <citation type="journal article" date="2023" name="Science">
        <title>Genome structures resolve the early diversification of teleost fishes.</title>
        <authorList>
            <person name="Parey E."/>
            <person name="Louis A."/>
            <person name="Montfort J."/>
            <person name="Bouchez O."/>
            <person name="Roques C."/>
            <person name="Iampietro C."/>
            <person name="Lluch J."/>
            <person name="Castinel A."/>
            <person name="Donnadieu C."/>
            <person name="Desvignes T."/>
            <person name="Floi Bucao C."/>
            <person name="Jouanno E."/>
            <person name="Wen M."/>
            <person name="Mejri S."/>
            <person name="Dirks R."/>
            <person name="Jansen H."/>
            <person name="Henkel C."/>
            <person name="Chen W.J."/>
            <person name="Zahm M."/>
            <person name="Cabau C."/>
            <person name="Klopp C."/>
            <person name="Thompson A.W."/>
            <person name="Robinson-Rechavi M."/>
            <person name="Braasch I."/>
            <person name="Lecointre G."/>
            <person name="Bobe J."/>
            <person name="Postlethwait J.H."/>
            <person name="Berthelot C."/>
            <person name="Roest Crollius H."/>
            <person name="Guiguen Y."/>
        </authorList>
    </citation>
    <scope>NUCLEOTIDE SEQUENCE</scope>
    <source>
        <strain evidence="2">NC1722</strain>
    </source>
</reference>
<dbReference type="AlphaFoldDB" id="A0AAD7T382"/>
<proteinExistence type="predicted"/>
<feature type="region of interest" description="Disordered" evidence="1">
    <location>
        <begin position="1"/>
        <end position="40"/>
    </location>
</feature>
<evidence type="ECO:0000256" key="1">
    <source>
        <dbReference type="SAM" id="MobiDB-lite"/>
    </source>
</evidence>